<organism evidence="1 2">
    <name type="scientific">Methylorubrum populi</name>
    <dbReference type="NCBI Taxonomy" id="223967"/>
    <lineage>
        <taxon>Bacteria</taxon>
        <taxon>Pseudomonadati</taxon>
        <taxon>Pseudomonadota</taxon>
        <taxon>Alphaproteobacteria</taxon>
        <taxon>Hyphomicrobiales</taxon>
        <taxon>Methylobacteriaceae</taxon>
        <taxon>Methylorubrum</taxon>
    </lineage>
</organism>
<accession>A0A160PGK5</accession>
<gene>
    <name evidence="1" type="ORF">MPPM_2025</name>
</gene>
<evidence type="ECO:0000313" key="2">
    <source>
        <dbReference type="Proteomes" id="UP000218288"/>
    </source>
</evidence>
<reference evidence="1 2" key="1">
    <citation type="journal article" date="2016" name="Genome Announc.">
        <title>Complete Genome Sequence of Methylobacterium populi P-1M, Isolated from Pink-Pigmented Household Biofilm.</title>
        <authorList>
            <person name="Morohoshi T."/>
            <person name="Ikeda T."/>
        </authorList>
    </citation>
    <scope>NUCLEOTIDE SEQUENCE [LARGE SCALE GENOMIC DNA]</scope>
    <source>
        <strain evidence="1 2">P-1M</strain>
    </source>
</reference>
<dbReference type="AlphaFoldDB" id="A0A160PGK5"/>
<name>A0A160PGK5_9HYPH</name>
<sequence>MTMYCGRLRGWGPGEPAGRTGLSARSVRCARKAPRDRVASELFRGPLAFLVAECRELRARLQGSFDGQLATACRQNKAWLRGS</sequence>
<proteinExistence type="predicted"/>
<protein>
    <submittedName>
        <fullName evidence="1">Uncharacterized protein</fullName>
    </submittedName>
</protein>
<dbReference type="Proteomes" id="UP000218288">
    <property type="component" value="Chromosome"/>
</dbReference>
<dbReference type="EMBL" id="AP014809">
    <property type="protein sequence ID" value="BAU90630.1"/>
    <property type="molecule type" value="Genomic_DNA"/>
</dbReference>
<evidence type="ECO:0000313" key="1">
    <source>
        <dbReference type="EMBL" id="BAU90630.1"/>
    </source>
</evidence>